<dbReference type="PANTHER" id="PTHR23517:SF13">
    <property type="entry name" value="MAJOR FACILITATOR SUPERFAMILY MFS_1"/>
    <property type="match status" value="1"/>
</dbReference>
<dbReference type="PROSITE" id="PS50850">
    <property type="entry name" value="MFS"/>
    <property type="match status" value="1"/>
</dbReference>
<feature type="transmembrane region" description="Helical" evidence="7">
    <location>
        <begin position="92"/>
        <end position="110"/>
    </location>
</feature>
<protein>
    <submittedName>
        <fullName evidence="9">Permease</fullName>
    </submittedName>
</protein>
<feature type="transmembrane region" description="Helical" evidence="7">
    <location>
        <begin position="181"/>
        <end position="202"/>
    </location>
</feature>
<evidence type="ECO:0000256" key="5">
    <source>
        <dbReference type="ARBA" id="ARBA00022989"/>
    </source>
</evidence>
<dbReference type="GO" id="GO:0022857">
    <property type="term" value="F:transmembrane transporter activity"/>
    <property type="evidence" value="ECO:0007669"/>
    <property type="project" value="InterPro"/>
</dbReference>
<dbReference type="Pfam" id="PF07690">
    <property type="entry name" value="MFS_1"/>
    <property type="match status" value="1"/>
</dbReference>
<feature type="transmembrane region" description="Helical" evidence="7">
    <location>
        <begin position="352"/>
        <end position="371"/>
    </location>
</feature>
<feature type="domain" description="Major facilitator superfamily (MFS) profile" evidence="8">
    <location>
        <begin position="25"/>
        <end position="400"/>
    </location>
</feature>
<feature type="transmembrane region" description="Helical" evidence="7">
    <location>
        <begin position="256"/>
        <end position="273"/>
    </location>
</feature>
<evidence type="ECO:0000256" key="1">
    <source>
        <dbReference type="ARBA" id="ARBA00004651"/>
    </source>
</evidence>
<sequence>MAGRELRATAESREHQERGESRGSELLFAAVLAVLLATGWAANHFAGLIPALSDHRHLNRATLDAIFGIYAVGLLPGLLIGGRLSDVLGRQSVAWAGSVSTLAGTVAMLLSQHSAVLLGGRLVVGAGVGLVVSSCTAWASDMKGPAGAAVAGAVLTAGFAVGPFAAGVLISVPHSRLWESFGIAAALVVLATVVAVVAAHHADLPAPKPMPSREQATSARPAIARALSWALPMSPWVYSSATLAFVTIPTHVQTGLAAPLAAGTAALIASGVSGTTQLIARARRWGPQAGTIGAALAALGYAVTAAAPSAIPLGVGLSLLVILGCASGLLLREGLIDLEAAAPQRLRGAVTGAFYTVSYIGFGLPMLLSTVGSAEVASTILTVMAVLALTTAAARAVRLRRNSHRRSEFIPL</sequence>
<evidence type="ECO:0000259" key="8">
    <source>
        <dbReference type="PROSITE" id="PS50850"/>
    </source>
</evidence>
<dbReference type="PANTHER" id="PTHR23517">
    <property type="entry name" value="RESISTANCE PROTEIN MDTM, PUTATIVE-RELATED-RELATED"/>
    <property type="match status" value="1"/>
</dbReference>
<comment type="subcellular location">
    <subcellularLocation>
        <location evidence="1">Cell membrane</location>
        <topology evidence="1">Multi-pass membrane protein</topology>
    </subcellularLocation>
</comment>
<keyword evidence="3" id="KW-1003">Cell membrane</keyword>
<dbReference type="EMBL" id="AP022587">
    <property type="protein sequence ID" value="BBY23632.1"/>
    <property type="molecule type" value="Genomic_DNA"/>
</dbReference>
<feature type="transmembrane region" description="Helical" evidence="7">
    <location>
        <begin position="377"/>
        <end position="397"/>
    </location>
</feature>
<dbReference type="Gene3D" id="1.20.1250.20">
    <property type="entry name" value="MFS general substrate transporter like domains"/>
    <property type="match status" value="1"/>
</dbReference>
<keyword evidence="6 7" id="KW-0472">Membrane</keyword>
<dbReference type="RefSeq" id="WP_232072878.1">
    <property type="nucleotide sequence ID" value="NZ_AP022587.1"/>
</dbReference>
<feature type="transmembrane region" description="Helical" evidence="7">
    <location>
        <begin position="26"/>
        <end position="49"/>
    </location>
</feature>
<name>A0A7I7QC09_9MYCO</name>
<dbReference type="InterPro" id="IPR011701">
    <property type="entry name" value="MFS"/>
</dbReference>
<feature type="transmembrane region" description="Helical" evidence="7">
    <location>
        <begin position="61"/>
        <end position="80"/>
    </location>
</feature>
<keyword evidence="5 7" id="KW-1133">Transmembrane helix</keyword>
<evidence type="ECO:0000256" key="6">
    <source>
        <dbReference type="ARBA" id="ARBA00023136"/>
    </source>
</evidence>
<dbReference type="InterPro" id="IPR050171">
    <property type="entry name" value="MFS_Transporters"/>
</dbReference>
<keyword evidence="2" id="KW-0813">Transport</keyword>
<dbReference type="InterPro" id="IPR020846">
    <property type="entry name" value="MFS_dom"/>
</dbReference>
<proteinExistence type="predicted"/>
<evidence type="ECO:0000256" key="4">
    <source>
        <dbReference type="ARBA" id="ARBA00022692"/>
    </source>
</evidence>
<gene>
    <name evidence="9" type="ORF">MSTO_38370</name>
</gene>
<evidence type="ECO:0000256" key="2">
    <source>
        <dbReference type="ARBA" id="ARBA00022448"/>
    </source>
</evidence>
<reference evidence="9 10" key="1">
    <citation type="journal article" date="2019" name="Emerg. Microbes Infect.">
        <title>Comprehensive subspecies identification of 175 nontuberculous mycobacteria species based on 7547 genomic profiles.</title>
        <authorList>
            <person name="Matsumoto Y."/>
            <person name="Kinjo T."/>
            <person name="Motooka D."/>
            <person name="Nabeya D."/>
            <person name="Jung N."/>
            <person name="Uechi K."/>
            <person name="Horii T."/>
            <person name="Iida T."/>
            <person name="Fujita J."/>
            <person name="Nakamura S."/>
        </authorList>
    </citation>
    <scope>NUCLEOTIDE SEQUENCE [LARGE SCALE GENOMIC DNA]</scope>
    <source>
        <strain evidence="9 10">JCM 17783</strain>
    </source>
</reference>
<keyword evidence="4 7" id="KW-0812">Transmembrane</keyword>
<dbReference type="SUPFAM" id="SSF103473">
    <property type="entry name" value="MFS general substrate transporter"/>
    <property type="match status" value="1"/>
</dbReference>
<dbReference type="AlphaFoldDB" id="A0A7I7QC09"/>
<evidence type="ECO:0000256" key="7">
    <source>
        <dbReference type="SAM" id="Phobius"/>
    </source>
</evidence>
<dbReference type="KEGG" id="msto:MSTO_38370"/>
<dbReference type="InterPro" id="IPR036259">
    <property type="entry name" value="MFS_trans_sf"/>
</dbReference>
<dbReference type="Proteomes" id="UP000467130">
    <property type="component" value="Chromosome"/>
</dbReference>
<feature type="transmembrane region" description="Helical" evidence="7">
    <location>
        <begin position="285"/>
        <end position="304"/>
    </location>
</feature>
<keyword evidence="10" id="KW-1185">Reference proteome</keyword>
<feature type="transmembrane region" description="Helical" evidence="7">
    <location>
        <begin position="310"/>
        <end position="331"/>
    </location>
</feature>
<feature type="transmembrane region" description="Helical" evidence="7">
    <location>
        <begin position="146"/>
        <end position="169"/>
    </location>
</feature>
<evidence type="ECO:0000313" key="10">
    <source>
        <dbReference type="Proteomes" id="UP000467130"/>
    </source>
</evidence>
<accession>A0A7I7QC09</accession>
<organism evidence="9 10">
    <name type="scientific">Mycobacterium stomatepiae</name>
    <dbReference type="NCBI Taxonomy" id="470076"/>
    <lineage>
        <taxon>Bacteria</taxon>
        <taxon>Bacillati</taxon>
        <taxon>Actinomycetota</taxon>
        <taxon>Actinomycetes</taxon>
        <taxon>Mycobacteriales</taxon>
        <taxon>Mycobacteriaceae</taxon>
        <taxon>Mycobacterium</taxon>
        <taxon>Mycobacterium simiae complex</taxon>
    </lineage>
</organism>
<evidence type="ECO:0000256" key="3">
    <source>
        <dbReference type="ARBA" id="ARBA00022475"/>
    </source>
</evidence>
<dbReference type="GO" id="GO:0005886">
    <property type="term" value="C:plasma membrane"/>
    <property type="evidence" value="ECO:0007669"/>
    <property type="project" value="UniProtKB-SubCell"/>
</dbReference>
<evidence type="ECO:0000313" key="9">
    <source>
        <dbReference type="EMBL" id="BBY23632.1"/>
    </source>
</evidence>